<gene>
    <name evidence="1" type="ORF">BTMF_LOCUS1669</name>
</gene>
<evidence type="ECO:0000313" key="1">
    <source>
        <dbReference type="EMBL" id="VDO10795.1"/>
    </source>
</evidence>
<proteinExistence type="predicted"/>
<dbReference type="AlphaFoldDB" id="A0A0R3Q7N7"/>
<evidence type="ECO:0000313" key="2">
    <source>
        <dbReference type="Proteomes" id="UP000280834"/>
    </source>
</evidence>
<dbReference type="WBParaSite" id="BTMF_0000234101-mRNA-1">
    <property type="protein sequence ID" value="BTMF_0000234101-mRNA-1"/>
    <property type="gene ID" value="BTMF_0000234101"/>
</dbReference>
<dbReference type="Proteomes" id="UP000280834">
    <property type="component" value="Unassembled WGS sequence"/>
</dbReference>
<reference evidence="1 2" key="2">
    <citation type="submission" date="2018-11" db="EMBL/GenBank/DDBJ databases">
        <authorList>
            <consortium name="Pathogen Informatics"/>
        </authorList>
    </citation>
    <scope>NUCLEOTIDE SEQUENCE [LARGE SCALE GENOMIC DNA]</scope>
</reference>
<evidence type="ECO:0000313" key="3">
    <source>
        <dbReference type="WBParaSite" id="BTMF_0000234101-mRNA-1"/>
    </source>
</evidence>
<accession>A0A0R3Q7N7</accession>
<name>A0A0R3Q7N7_9BILA</name>
<reference evidence="3" key="1">
    <citation type="submission" date="2017-02" db="UniProtKB">
        <authorList>
            <consortium name="WormBaseParasite"/>
        </authorList>
    </citation>
    <scope>IDENTIFICATION</scope>
</reference>
<keyword evidence="2" id="KW-1185">Reference proteome</keyword>
<dbReference type="EMBL" id="UZAG01001241">
    <property type="protein sequence ID" value="VDO10795.1"/>
    <property type="molecule type" value="Genomic_DNA"/>
</dbReference>
<protein>
    <submittedName>
        <fullName evidence="3">Transposase</fullName>
    </submittedName>
</protein>
<organism evidence="3">
    <name type="scientific">Brugia timori</name>
    <dbReference type="NCBI Taxonomy" id="42155"/>
    <lineage>
        <taxon>Eukaryota</taxon>
        <taxon>Metazoa</taxon>
        <taxon>Ecdysozoa</taxon>
        <taxon>Nematoda</taxon>
        <taxon>Chromadorea</taxon>
        <taxon>Rhabditida</taxon>
        <taxon>Spirurina</taxon>
        <taxon>Spiruromorpha</taxon>
        <taxon>Filarioidea</taxon>
        <taxon>Onchocercidae</taxon>
        <taxon>Brugia</taxon>
    </lineage>
</organism>
<sequence length="58" mass="6775">MHDSLLIDIRLRHAVLQSVKGKWQREWEGHTFSFSTRYVAFCVESLRTLGLCKAGWIP</sequence>